<keyword evidence="4 6" id="KW-1133">Transmembrane helix</keyword>
<evidence type="ECO:0000256" key="4">
    <source>
        <dbReference type="ARBA" id="ARBA00022989"/>
    </source>
</evidence>
<dbReference type="EMBL" id="WSQA01000009">
    <property type="protein sequence ID" value="MVZ62890.1"/>
    <property type="molecule type" value="Genomic_DNA"/>
</dbReference>
<evidence type="ECO:0000256" key="2">
    <source>
        <dbReference type="ARBA" id="ARBA00022475"/>
    </source>
</evidence>
<gene>
    <name evidence="7" type="ORF">GQF63_12720</name>
</gene>
<dbReference type="NCBIfam" id="TIGR00374">
    <property type="entry name" value="flippase-like domain"/>
    <property type="match status" value="1"/>
</dbReference>
<evidence type="ECO:0000256" key="6">
    <source>
        <dbReference type="SAM" id="Phobius"/>
    </source>
</evidence>
<proteinExistence type="predicted"/>
<feature type="transmembrane region" description="Helical" evidence="6">
    <location>
        <begin position="289"/>
        <end position="305"/>
    </location>
</feature>
<evidence type="ECO:0000256" key="1">
    <source>
        <dbReference type="ARBA" id="ARBA00004651"/>
    </source>
</evidence>
<feature type="transmembrane region" description="Helical" evidence="6">
    <location>
        <begin position="12"/>
        <end position="31"/>
    </location>
</feature>
<comment type="caution">
    <text evidence="7">The sequence shown here is derived from an EMBL/GenBank/DDBJ whole genome shotgun (WGS) entry which is preliminary data.</text>
</comment>
<feature type="transmembrane region" description="Helical" evidence="6">
    <location>
        <begin position="43"/>
        <end position="65"/>
    </location>
</feature>
<evidence type="ECO:0000313" key="7">
    <source>
        <dbReference type="EMBL" id="MVZ62890.1"/>
    </source>
</evidence>
<dbReference type="GO" id="GO:0005886">
    <property type="term" value="C:plasma membrane"/>
    <property type="evidence" value="ECO:0007669"/>
    <property type="project" value="UniProtKB-SubCell"/>
</dbReference>
<accession>A0A6N8KZJ3</accession>
<evidence type="ECO:0000256" key="5">
    <source>
        <dbReference type="ARBA" id="ARBA00023136"/>
    </source>
</evidence>
<keyword evidence="5 6" id="KW-0472">Membrane</keyword>
<keyword evidence="8" id="KW-1185">Reference proteome</keyword>
<sequence>MGGKLVSRRSLLKWILLSIILIFIGLFIANTDFTATWQALRGIGFQFLYLMAISYVAYFFGTWSWHVCLGEGRSKISLLQLFCVRQVGETVGQYNPTSIIGGDLLKAELLQPYHIPQRQALHSVALSRITTVLSQVCLLLLASLWLLFQASHSPSLSSLIPYLSCFIGLLILFHILFFYWLLRKAPAVAGGAASQSQSFWRRWMKRLQLLLQDIRNSYQTNPKLFWQSYLLATIHWLIGSLEFYLILHLLGYPIQLMEGLLLDMSVIAFKSLGAFIPGQLGVEELGNKLLLGMLGIGSGTVWITVSILRRARQLAWIGLGFILYFFLKKDLKHVHNEA</sequence>
<feature type="transmembrane region" description="Helical" evidence="6">
    <location>
        <begin position="224"/>
        <end position="247"/>
    </location>
</feature>
<dbReference type="AlphaFoldDB" id="A0A6N8KZJ3"/>
<feature type="transmembrane region" description="Helical" evidence="6">
    <location>
        <begin position="125"/>
        <end position="148"/>
    </location>
</feature>
<name>A0A6N8KZJ3_9SPHI</name>
<protein>
    <submittedName>
        <fullName evidence="7">Flippase-like domain-containing protein</fullName>
    </submittedName>
</protein>
<dbReference type="RefSeq" id="WP_212592570.1">
    <property type="nucleotide sequence ID" value="NZ_WSQA01000009.1"/>
</dbReference>
<evidence type="ECO:0000313" key="8">
    <source>
        <dbReference type="Proteomes" id="UP000435036"/>
    </source>
</evidence>
<keyword evidence="2" id="KW-1003">Cell membrane</keyword>
<keyword evidence="3 6" id="KW-0812">Transmembrane</keyword>
<dbReference type="PANTHER" id="PTHR40277:SF1">
    <property type="entry name" value="BLL5419 PROTEIN"/>
    <property type="match status" value="1"/>
</dbReference>
<feature type="transmembrane region" description="Helical" evidence="6">
    <location>
        <begin position="160"/>
        <end position="182"/>
    </location>
</feature>
<reference evidence="7 8" key="1">
    <citation type="submission" date="2019-12" db="EMBL/GenBank/DDBJ databases">
        <authorList>
            <person name="Dong K."/>
        </authorList>
    </citation>
    <scope>NUCLEOTIDE SEQUENCE [LARGE SCALE GENOMIC DNA]</scope>
    <source>
        <strain evidence="7 8">JCM 31225</strain>
    </source>
</reference>
<dbReference type="Pfam" id="PF03706">
    <property type="entry name" value="LPG_synthase_TM"/>
    <property type="match status" value="1"/>
</dbReference>
<dbReference type="Proteomes" id="UP000435036">
    <property type="component" value="Unassembled WGS sequence"/>
</dbReference>
<dbReference type="PANTHER" id="PTHR40277">
    <property type="entry name" value="BLL5419 PROTEIN"/>
    <property type="match status" value="1"/>
</dbReference>
<organism evidence="7 8">
    <name type="scientific">Sphingobacterium humi</name>
    <dbReference type="NCBI Taxonomy" id="1796905"/>
    <lineage>
        <taxon>Bacteria</taxon>
        <taxon>Pseudomonadati</taxon>
        <taxon>Bacteroidota</taxon>
        <taxon>Sphingobacteriia</taxon>
        <taxon>Sphingobacteriales</taxon>
        <taxon>Sphingobacteriaceae</taxon>
        <taxon>Sphingobacterium</taxon>
    </lineage>
</organism>
<feature type="transmembrane region" description="Helical" evidence="6">
    <location>
        <begin position="259"/>
        <end position="277"/>
    </location>
</feature>
<comment type="subcellular location">
    <subcellularLocation>
        <location evidence="1">Cell membrane</location>
        <topology evidence="1">Multi-pass membrane protein</topology>
    </subcellularLocation>
</comment>
<feature type="transmembrane region" description="Helical" evidence="6">
    <location>
        <begin position="311"/>
        <end position="327"/>
    </location>
</feature>
<evidence type="ECO:0000256" key="3">
    <source>
        <dbReference type="ARBA" id="ARBA00022692"/>
    </source>
</evidence>
<dbReference type="InterPro" id="IPR022791">
    <property type="entry name" value="L-PG_synthase/AglD"/>
</dbReference>